<name>A0A382X617_9ZZZZ</name>
<dbReference type="AlphaFoldDB" id="A0A382X617"/>
<feature type="non-terminal residue" evidence="1">
    <location>
        <position position="1"/>
    </location>
</feature>
<accession>A0A382X617</accession>
<gene>
    <name evidence="1" type="ORF">METZ01_LOCUS418909</name>
</gene>
<reference evidence="1" key="1">
    <citation type="submission" date="2018-05" db="EMBL/GenBank/DDBJ databases">
        <authorList>
            <person name="Lanie J.A."/>
            <person name="Ng W.-L."/>
            <person name="Kazmierczak K.M."/>
            <person name="Andrzejewski T.M."/>
            <person name="Davidsen T.M."/>
            <person name="Wayne K.J."/>
            <person name="Tettelin H."/>
            <person name="Glass J.I."/>
            <person name="Rusch D."/>
            <person name="Podicherti R."/>
            <person name="Tsui H.-C.T."/>
            <person name="Winkler M.E."/>
        </authorList>
    </citation>
    <scope>NUCLEOTIDE SEQUENCE</scope>
</reference>
<proteinExistence type="predicted"/>
<sequence length="28" mass="2881">GTVVRKGGGCCCDGSRNCPDTESGRRPL</sequence>
<evidence type="ECO:0000313" key="1">
    <source>
        <dbReference type="EMBL" id="SVD66055.1"/>
    </source>
</evidence>
<dbReference type="EMBL" id="UINC01164946">
    <property type="protein sequence ID" value="SVD66055.1"/>
    <property type="molecule type" value="Genomic_DNA"/>
</dbReference>
<protein>
    <submittedName>
        <fullName evidence="1">Uncharacterized protein</fullName>
    </submittedName>
</protein>
<feature type="non-terminal residue" evidence="1">
    <location>
        <position position="28"/>
    </location>
</feature>
<organism evidence="1">
    <name type="scientific">marine metagenome</name>
    <dbReference type="NCBI Taxonomy" id="408172"/>
    <lineage>
        <taxon>unclassified sequences</taxon>
        <taxon>metagenomes</taxon>
        <taxon>ecological metagenomes</taxon>
    </lineage>
</organism>